<dbReference type="PROSITE" id="PS51257">
    <property type="entry name" value="PROKAR_LIPOPROTEIN"/>
    <property type="match status" value="1"/>
</dbReference>
<evidence type="ECO:0000313" key="3">
    <source>
        <dbReference type="Proteomes" id="UP000019373"/>
    </source>
</evidence>
<keyword evidence="1" id="KW-0732">Signal</keyword>
<dbReference type="AlphaFoldDB" id="U1HI85"/>
<protein>
    <recommendedName>
        <fullName evidence="4">Apple domain-containing protein</fullName>
    </recommendedName>
</protein>
<reference evidence="3" key="1">
    <citation type="journal article" date="2014" name="BMC Genomics">
        <title>Genome characteristics reveal the impact of lichenization on lichen-forming fungus Endocarpon pusillum Hedwig (Verrucariales, Ascomycota).</title>
        <authorList>
            <person name="Wang Y.-Y."/>
            <person name="Liu B."/>
            <person name="Zhang X.-Y."/>
            <person name="Zhou Q.-M."/>
            <person name="Zhang T."/>
            <person name="Li H."/>
            <person name="Yu Y.-F."/>
            <person name="Zhang X.-L."/>
            <person name="Hao X.-Y."/>
            <person name="Wang M."/>
            <person name="Wang L."/>
            <person name="Wei J.-C."/>
        </authorList>
    </citation>
    <scope>NUCLEOTIDE SEQUENCE [LARGE SCALE GENOMIC DNA]</scope>
    <source>
        <strain evidence="3">Z07020 / HMAS-L-300199</strain>
    </source>
</reference>
<evidence type="ECO:0008006" key="4">
    <source>
        <dbReference type="Google" id="ProtNLM"/>
    </source>
</evidence>
<dbReference type="OrthoDB" id="10431717at2759"/>
<accession>U1HI85</accession>
<proteinExistence type="predicted"/>
<sequence length="335" mass="36095">MKPILYSINALLVAIVSCAATPTDAAERLEARKKSFDCKDKLVVNAFSKYSSLASSLCSSYVPATTTTEVVVSTSTPTPPTQITTTVPLTGTITETVTVTTPGSPITYYYNAPFPSNTKTILPTPPSPAKRSVTPEAVDTDRGFPPWVSKYASEEISSACSCFGITPSTRTATSTSVTVVPTPTITATVSETVSTTTVTVTTTVEGPRPTVSTCFDYQSYPINKDYSWLAPADLNTWSVQTLFSLSLIECCNRCYTTQNCISYRYFPVRSFFIYGCDLYTLPGNGALGNPSPIPKLLGYNERCPLGVYEGKRQLNPGPNMPQLAIGPCLDANYLN</sequence>
<keyword evidence="3" id="KW-1185">Reference proteome</keyword>
<organism evidence="2 3">
    <name type="scientific">Endocarpon pusillum (strain Z07020 / HMAS-L-300199)</name>
    <name type="common">Lichen-forming fungus</name>
    <dbReference type="NCBI Taxonomy" id="1263415"/>
    <lineage>
        <taxon>Eukaryota</taxon>
        <taxon>Fungi</taxon>
        <taxon>Dikarya</taxon>
        <taxon>Ascomycota</taxon>
        <taxon>Pezizomycotina</taxon>
        <taxon>Eurotiomycetes</taxon>
        <taxon>Chaetothyriomycetidae</taxon>
        <taxon>Verrucariales</taxon>
        <taxon>Verrucariaceae</taxon>
        <taxon>Endocarpon</taxon>
    </lineage>
</organism>
<evidence type="ECO:0000313" key="2">
    <source>
        <dbReference type="EMBL" id="ERF69910.1"/>
    </source>
</evidence>
<evidence type="ECO:0000256" key="1">
    <source>
        <dbReference type="SAM" id="SignalP"/>
    </source>
</evidence>
<gene>
    <name evidence="2" type="ORF">EPUS_05454</name>
</gene>
<dbReference type="eggNOG" id="ENOG502T4SM">
    <property type="taxonomic scope" value="Eukaryota"/>
</dbReference>
<feature type="chain" id="PRO_5004612607" description="Apple domain-containing protein" evidence="1">
    <location>
        <begin position="26"/>
        <end position="335"/>
    </location>
</feature>
<dbReference type="OMA" id="CYETENC"/>
<name>U1HI85_ENDPU</name>
<feature type="signal peptide" evidence="1">
    <location>
        <begin position="1"/>
        <end position="25"/>
    </location>
</feature>
<dbReference type="EMBL" id="KE721373">
    <property type="protein sequence ID" value="ERF69910.1"/>
    <property type="molecule type" value="Genomic_DNA"/>
</dbReference>
<dbReference type="GeneID" id="19240404"/>
<dbReference type="Proteomes" id="UP000019373">
    <property type="component" value="Unassembled WGS sequence"/>
</dbReference>
<dbReference type="RefSeq" id="XP_007804410.1">
    <property type="nucleotide sequence ID" value="XM_007806219.1"/>
</dbReference>
<dbReference type="HOGENOM" id="CLU_885703_0_0_1"/>